<keyword evidence="2" id="KW-0503">Monooxygenase</keyword>
<dbReference type="InterPro" id="IPR050744">
    <property type="entry name" value="AI-2_Isomerase_LsrG"/>
</dbReference>
<comment type="caution">
    <text evidence="2">The sequence shown here is derived from an EMBL/GenBank/DDBJ whole genome shotgun (WGS) entry which is preliminary data.</text>
</comment>
<sequence>MYSGLAQLQVSDENGEKMMIRIAALEIYPEYLEDYNSILKKEAESSVRLEEGVICIYPMFQKENPTQIRLLEIYADSAAYRSHLKTPHFLEYKTSTLKMVKSLKLIDMEAIDKKATAKIFKKMYAD</sequence>
<feature type="domain" description="ABM" evidence="1">
    <location>
        <begin position="19"/>
        <end position="112"/>
    </location>
</feature>
<dbReference type="Proteomes" id="UP001168579">
    <property type="component" value="Unassembled WGS sequence"/>
</dbReference>
<proteinExistence type="predicted"/>
<protein>
    <submittedName>
        <fullName evidence="2">Antibiotic biosynthesis monooxygenase</fullName>
    </submittedName>
</protein>
<accession>A0ABT8RJ72</accession>
<reference evidence="2" key="2">
    <citation type="submission" date="2023-06" db="EMBL/GenBank/DDBJ databases">
        <authorList>
            <person name="Lucena T."/>
            <person name="Sun Q."/>
        </authorList>
    </citation>
    <scope>NUCLEOTIDE SEQUENCE</scope>
    <source>
        <strain evidence="2">CECT 8869</strain>
    </source>
</reference>
<dbReference type="PANTHER" id="PTHR33336:SF3">
    <property type="entry name" value="ABM DOMAIN-CONTAINING PROTEIN"/>
    <property type="match status" value="1"/>
</dbReference>
<dbReference type="EMBL" id="JAUKUC010000001">
    <property type="protein sequence ID" value="MDO1511117.1"/>
    <property type="molecule type" value="Genomic_DNA"/>
</dbReference>
<dbReference type="PANTHER" id="PTHR33336">
    <property type="entry name" value="QUINOL MONOOXYGENASE YGIN-RELATED"/>
    <property type="match status" value="1"/>
</dbReference>
<dbReference type="InterPro" id="IPR011008">
    <property type="entry name" value="Dimeric_a/b-barrel"/>
</dbReference>
<dbReference type="SUPFAM" id="SSF54909">
    <property type="entry name" value="Dimeric alpha+beta barrel"/>
    <property type="match status" value="1"/>
</dbReference>
<keyword evidence="2" id="KW-0560">Oxidoreductase</keyword>
<dbReference type="InterPro" id="IPR007138">
    <property type="entry name" value="ABM_dom"/>
</dbReference>
<dbReference type="Gene3D" id="3.30.70.100">
    <property type="match status" value="1"/>
</dbReference>
<reference evidence="2" key="1">
    <citation type="journal article" date="2014" name="Int. J. Syst. Evol. Microbiol.">
        <title>Complete genome of a new Firmicutes species belonging to the dominant human colonic microbiota ('Ruminococcus bicirculans') reveals two chromosomes and a selective capacity to utilize plant glucans.</title>
        <authorList>
            <consortium name="NISC Comparative Sequencing Program"/>
            <person name="Wegmann U."/>
            <person name="Louis P."/>
            <person name="Goesmann A."/>
            <person name="Henrissat B."/>
            <person name="Duncan S.H."/>
            <person name="Flint H.J."/>
        </authorList>
    </citation>
    <scope>NUCLEOTIDE SEQUENCE</scope>
    <source>
        <strain evidence="2">CECT 8869</strain>
    </source>
</reference>
<keyword evidence="3" id="KW-1185">Reference proteome</keyword>
<evidence type="ECO:0000313" key="3">
    <source>
        <dbReference type="Proteomes" id="UP001168579"/>
    </source>
</evidence>
<evidence type="ECO:0000313" key="2">
    <source>
        <dbReference type="EMBL" id="MDO1511117.1"/>
    </source>
</evidence>
<dbReference type="GO" id="GO:0004497">
    <property type="term" value="F:monooxygenase activity"/>
    <property type="evidence" value="ECO:0007669"/>
    <property type="project" value="UniProtKB-KW"/>
</dbReference>
<dbReference type="Pfam" id="PF03992">
    <property type="entry name" value="ABM"/>
    <property type="match status" value="1"/>
</dbReference>
<name>A0ABT8RJ72_9FLAO</name>
<evidence type="ECO:0000259" key="1">
    <source>
        <dbReference type="PROSITE" id="PS51725"/>
    </source>
</evidence>
<gene>
    <name evidence="2" type="ORF">Q2T41_00385</name>
</gene>
<dbReference type="RefSeq" id="WP_304434149.1">
    <property type="nucleotide sequence ID" value="NZ_JAUKUC010000001.1"/>
</dbReference>
<organism evidence="2 3">
    <name type="scientific">Maribacter confluentis</name>
    <dbReference type="NCBI Taxonomy" id="1656093"/>
    <lineage>
        <taxon>Bacteria</taxon>
        <taxon>Pseudomonadati</taxon>
        <taxon>Bacteroidota</taxon>
        <taxon>Flavobacteriia</taxon>
        <taxon>Flavobacteriales</taxon>
        <taxon>Flavobacteriaceae</taxon>
        <taxon>Maribacter</taxon>
    </lineage>
</organism>
<dbReference type="PROSITE" id="PS51725">
    <property type="entry name" value="ABM"/>
    <property type="match status" value="1"/>
</dbReference>